<dbReference type="Gene3D" id="3.40.50.720">
    <property type="entry name" value="NAD(P)-binding Rossmann-like Domain"/>
    <property type="match status" value="1"/>
</dbReference>
<dbReference type="InterPro" id="IPR045886">
    <property type="entry name" value="ThiF/MoeB/HesA"/>
</dbReference>
<feature type="domain" description="THIF-type NAD/FAD binding fold" evidence="1">
    <location>
        <begin position="12"/>
        <end position="240"/>
    </location>
</feature>
<comment type="caution">
    <text evidence="2">The sequence shown here is derived from an EMBL/GenBank/DDBJ whole genome shotgun (WGS) entry which is preliminary data.</text>
</comment>
<gene>
    <name evidence="2" type="ORF">CKO31_03310</name>
</gene>
<evidence type="ECO:0000259" key="1">
    <source>
        <dbReference type="Pfam" id="PF00899"/>
    </source>
</evidence>
<dbReference type="PANTHER" id="PTHR43267:SF1">
    <property type="entry name" value="TRNA THREONYLCARBAMOYLADENOSINE DEHYDRATASE"/>
    <property type="match status" value="1"/>
</dbReference>
<name>A0ABS1CE61_9GAMM</name>
<protein>
    <submittedName>
        <fullName evidence="2">tRNA threonylcarbamoyladenosine dehydratase</fullName>
    </submittedName>
</protein>
<dbReference type="RefSeq" id="WP_200234078.1">
    <property type="nucleotide sequence ID" value="NZ_NRRV01000005.1"/>
</dbReference>
<dbReference type="CDD" id="cd00755">
    <property type="entry name" value="YgdL_like"/>
    <property type="match status" value="1"/>
</dbReference>
<proteinExistence type="predicted"/>
<dbReference type="InterPro" id="IPR000594">
    <property type="entry name" value="ThiF_NAD_FAD-bd"/>
</dbReference>
<accession>A0ABS1CE61</accession>
<keyword evidence="3" id="KW-1185">Reference proteome</keyword>
<reference evidence="2 3" key="1">
    <citation type="journal article" date="2020" name="Microorganisms">
        <title>Osmotic Adaptation and Compatible Solute Biosynthesis of Phototrophic Bacteria as Revealed from Genome Analyses.</title>
        <authorList>
            <person name="Imhoff J.F."/>
            <person name="Rahn T."/>
            <person name="Kunzel S."/>
            <person name="Keller A."/>
            <person name="Neulinger S.C."/>
        </authorList>
    </citation>
    <scope>NUCLEOTIDE SEQUENCE [LARGE SCALE GENOMIC DNA]</scope>
    <source>
        <strain evidence="2 3">DSM 6210</strain>
    </source>
</reference>
<organism evidence="2 3">
    <name type="scientific">Thiohalocapsa halophila</name>
    <dbReference type="NCBI Taxonomy" id="69359"/>
    <lineage>
        <taxon>Bacteria</taxon>
        <taxon>Pseudomonadati</taxon>
        <taxon>Pseudomonadota</taxon>
        <taxon>Gammaproteobacteria</taxon>
        <taxon>Chromatiales</taxon>
        <taxon>Chromatiaceae</taxon>
        <taxon>Thiohalocapsa</taxon>
    </lineage>
</organism>
<dbReference type="Pfam" id="PF00899">
    <property type="entry name" value="ThiF"/>
    <property type="match status" value="1"/>
</dbReference>
<sequence length="241" mass="25039">MSPDNPLCERTAILIGAAGCERLAAAHVLLAGLGGVGSFAAEGLARAGIGRLTIADFDAVAPSNLNRQLCALRSTLGAKKAEVVAARIADINPDCRLSIRDDFLSVDAMPALVGEGAFDHVADAIDSLSSKVALLAAALEAGVPVAASMGAGGRLDPTRLHVTDLMDTRECALARAVRKRLRRQGHDRGVLAVWSDEPPLAPLPPAPSVRGRDRAVNGTISYMPALFGLTLAGTVVRRLLE</sequence>
<dbReference type="SUPFAM" id="SSF69572">
    <property type="entry name" value="Activating enzymes of the ubiquitin-like proteins"/>
    <property type="match status" value="1"/>
</dbReference>
<dbReference type="EMBL" id="NRRV01000005">
    <property type="protein sequence ID" value="MBK1629784.1"/>
    <property type="molecule type" value="Genomic_DNA"/>
</dbReference>
<evidence type="ECO:0000313" key="2">
    <source>
        <dbReference type="EMBL" id="MBK1629784.1"/>
    </source>
</evidence>
<dbReference type="InterPro" id="IPR035985">
    <property type="entry name" value="Ubiquitin-activating_enz"/>
</dbReference>
<dbReference type="Proteomes" id="UP000748752">
    <property type="component" value="Unassembled WGS sequence"/>
</dbReference>
<dbReference type="PANTHER" id="PTHR43267">
    <property type="entry name" value="TRNA THREONYLCARBAMOYLADENOSINE DEHYDRATASE"/>
    <property type="match status" value="1"/>
</dbReference>
<evidence type="ECO:0000313" key="3">
    <source>
        <dbReference type="Proteomes" id="UP000748752"/>
    </source>
</evidence>